<dbReference type="SUPFAM" id="SSF52402">
    <property type="entry name" value="Adenine nucleotide alpha hydrolases-like"/>
    <property type="match status" value="1"/>
</dbReference>
<feature type="compositionally biased region" description="Basic residues" evidence="3">
    <location>
        <begin position="16"/>
        <end position="25"/>
    </location>
</feature>
<comment type="similarity">
    <text evidence="1">Belongs to the ETF alpha-subunit/FixB family.</text>
</comment>
<dbReference type="InterPro" id="IPR014729">
    <property type="entry name" value="Rossmann-like_a/b/a_fold"/>
</dbReference>
<evidence type="ECO:0000313" key="5">
    <source>
        <dbReference type="EMBL" id="KEZ79109.1"/>
    </source>
</evidence>
<dbReference type="Gene3D" id="3.40.50.620">
    <property type="entry name" value="HUPs"/>
    <property type="match status" value="1"/>
</dbReference>
<dbReference type="PATRIC" id="fig|1304275.5.peg.27"/>
<evidence type="ECO:0000313" key="6">
    <source>
        <dbReference type="Proteomes" id="UP000028302"/>
    </source>
</evidence>
<dbReference type="GO" id="GO:0033539">
    <property type="term" value="P:fatty acid beta-oxidation using acyl-CoA dehydrogenase"/>
    <property type="evidence" value="ECO:0007669"/>
    <property type="project" value="TreeGrafter"/>
</dbReference>
<dbReference type="OrthoDB" id="9770286at2"/>
<dbReference type="SUPFAM" id="SSF52467">
    <property type="entry name" value="DHS-like NAD/FAD-binding domain"/>
    <property type="match status" value="1"/>
</dbReference>
<gene>
    <name evidence="5" type="ORF">C41B8_00130</name>
</gene>
<proteinExistence type="inferred from homology"/>
<comment type="caution">
    <text evidence="5">The sequence shown here is derived from an EMBL/GenBank/DDBJ whole genome shotgun (WGS) entry which is preliminary data.</text>
</comment>
<reference evidence="5 6" key="1">
    <citation type="submission" date="2013-03" db="EMBL/GenBank/DDBJ databases">
        <title>Salinisphaera hydrothermalis C41B8 Genome Sequencing.</title>
        <authorList>
            <person name="Li C."/>
            <person name="Lai Q."/>
            <person name="Shao Z."/>
        </authorList>
    </citation>
    <scope>NUCLEOTIDE SEQUENCE [LARGE SCALE GENOMIC DNA]</scope>
    <source>
        <strain evidence="5 6">C41B8</strain>
    </source>
</reference>
<protein>
    <submittedName>
        <fullName evidence="5">Electron transfer flavoprotein subunit alpha</fullName>
    </submittedName>
</protein>
<evidence type="ECO:0000256" key="2">
    <source>
        <dbReference type="ARBA" id="ARBA00022982"/>
    </source>
</evidence>
<dbReference type="EMBL" id="APNK01000001">
    <property type="protein sequence ID" value="KEZ79109.1"/>
    <property type="molecule type" value="Genomic_DNA"/>
</dbReference>
<dbReference type="STRING" id="1304275.C41B8_00130"/>
<evidence type="ECO:0000259" key="4">
    <source>
        <dbReference type="SMART" id="SM00893"/>
    </source>
</evidence>
<dbReference type="GO" id="GO:0050660">
    <property type="term" value="F:flavin adenine dinucleotide binding"/>
    <property type="evidence" value="ECO:0007669"/>
    <property type="project" value="InterPro"/>
</dbReference>
<evidence type="ECO:0000256" key="1">
    <source>
        <dbReference type="ARBA" id="ARBA00005817"/>
    </source>
</evidence>
<dbReference type="PANTHER" id="PTHR43153">
    <property type="entry name" value="ELECTRON TRANSFER FLAVOPROTEIN ALPHA"/>
    <property type="match status" value="1"/>
</dbReference>
<dbReference type="Gene3D" id="3.40.50.1220">
    <property type="entry name" value="TPP-binding domain"/>
    <property type="match status" value="1"/>
</dbReference>
<dbReference type="Pfam" id="PF00766">
    <property type="entry name" value="ETF_alpha"/>
    <property type="match status" value="1"/>
</dbReference>
<dbReference type="RefSeq" id="WP_051882684.1">
    <property type="nucleotide sequence ID" value="NZ_APNK01000001.1"/>
</dbReference>
<keyword evidence="6" id="KW-1185">Reference proteome</keyword>
<dbReference type="InterPro" id="IPR029035">
    <property type="entry name" value="DHS-like_NAD/FAD-binding_dom"/>
</dbReference>
<dbReference type="PANTHER" id="PTHR43153:SF1">
    <property type="entry name" value="ELECTRON TRANSFER FLAVOPROTEIN SUBUNIT ALPHA, MITOCHONDRIAL"/>
    <property type="match status" value="1"/>
</dbReference>
<keyword evidence="2" id="KW-0813">Transport</keyword>
<dbReference type="GO" id="GO:0009055">
    <property type="term" value="F:electron transfer activity"/>
    <property type="evidence" value="ECO:0007669"/>
    <property type="project" value="InterPro"/>
</dbReference>
<name>A0A084IQX5_SALHC</name>
<sequence length="384" mass="40684">MAAEAMAPAESFGPSGRRRRDPRRIRRAGVISAAGRLRIDRSGRSIDTGRSAGTARPAASAGPELMRIDAPAFWIFVVPDYEGGRLSSHDRDVFGAARRLADRDGGAVVAVVFETGEDLGVAGADRVIRFDDEHYAGYAPEARTAALEAVRQQLAPRHVLLPDTTVAGGDLGRRLAAGLGEAPATRVHRLRPDEAVARGDGERSDYSRRPPQIVLLAPECDEPVSDAYCYEARPIDAPEVAEVTPGVHDQGLLPVDPGAVPLAEADFVVSAGNGVTDWDAFHALAKALGAAEGGSRVVCDAGSLPRERQVGASGTLIEARCYLAFGISGAPQHLQGIARCEKVVAVNTDLHAEMVKRSDLSAIKDAQQVMPALTRLIEAEARET</sequence>
<dbReference type="AlphaFoldDB" id="A0A084IQX5"/>
<dbReference type="InterPro" id="IPR001308">
    <property type="entry name" value="ETF_a/FixB"/>
</dbReference>
<accession>A0A084IQX5</accession>
<organism evidence="5 6">
    <name type="scientific">Salinisphaera hydrothermalis (strain C41B8)</name>
    <dbReference type="NCBI Taxonomy" id="1304275"/>
    <lineage>
        <taxon>Bacteria</taxon>
        <taxon>Pseudomonadati</taxon>
        <taxon>Pseudomonadota</taxon>
        <taxon>Gammaproteobacteria</taxon>
        <taxon>Salinisphaerales</taxon>
        <taxon>Salinisphaeraceae</taxon>
        <taxon>Salinisphaera</taxon>
    </lineage>
</organism>
<dbReference type="eggNOG" id="COG2025">
    <property type="taxonomic scope" value="Bacteria"/>
</dbReference>
<evidence type="ECO:0000256" key="3">
    <source>
        <dbReference type="SAM" id="MobiDB-lite"/>
    </source>
</evidence>
<keyword evidence="2" id="KW-0249">Electron transport</keyword>
<feature type="region of interest" description="Disordered" evidence="3">
    <location>
        <begin position="1"/>
        <end position="25"/>
    </location>
</feature>
<dbReference type="Pfam" id="PF01012">
    <property type="entry name" value="ETF"/>
    <property type="match status" value="1"/>
</dbReference>
<dbReference type="InterPro" id="IPR014731">
    <property type="entry name" value="ETF_asu_C"/>
</dbReference>
<feature type="domain" description="Electron transfer flavoprotein alpha/beta-subunit N-terminal" evidence="4">
    <location>
        <begin position="75"/>
        <end position="245"/>
    </location>
</feature>
<dbReference type="SMART" id="SM00893">
    <property type="entry name" value="ETF"/>
    <property type="match status" value="1"/>
</dbReference>
<dbReference type="Proteomes" id="UP000028302">
    <property type="component" value="Unassembled WGS sequence"/>
</dbReference>
<dbReference type="InterPro" id="IPR014730">
    <property type="entry name" value="ETF_a/b_N"/>
</dbReference>
<feature type="region of interest" description="Disordered" evidence="3">
    <location>
        <begin position="42"/>
        <end position="61"/>
    </location>
</feature>